<dbReference type="PANTHER" id="PTHR43298">
    <property type="entry name" value="MULTIDRUG RESISTANCE PROTEIN NORM-RELATED"/>
    <property type="match status" value="1"/>
</dbReference>
<dbReference type="Pfam" id="PF01554">
    <property type="entry name" value="MatE"/>
    <property type="match status" value="2"/>
</dbReference>
<dbReference type="GO" id="GO:0006811">
    <property type="term" value="P:monoatomic ion transport"/>
    <property type="evidence" value="ECO:0007669"/>
    <property type="project" value="UniProtKB-KW"/>
</dbReference>
<dbReference type="NCBIfam" id="TIGR00797">
    <property type="entry name" value="matE"/>
    <property type="match status" value="1"/>
</dbReference>
<feature type="transmembrane region" description="Helical" evidence="13">
    <location>
        <begin position="193"/>
        <end position="218"/>
    </location>
</feature>
<feature type="transmembrane region" description="Helical" evidence="13">
    <location>
        <begin position="391"/>
        <end position="410"/>
    </location>
</feature>
<evidence type="ECO:0000256" key="8">
    <source>
        <dbReference type="ARBA" id="ARBA00022692"/>
    </source>
</evidence>
<dbReference type="GO" id="GO:0005886">
    <property type="term" value="C:plasma membrane"/>
    <property type="evidence" value="ECO:0007669"/>
    <property type="project" value="UniProtKB-SubCell"/>
</dbReference>
<dbReference type="GO" id="GO:0042910">
    <property type="term" value="F:xenobiotic transmembrane transporter activity"/>
    <property type="evidence" value="ECO:0007669"/>
    <property type="project" value="InterPro"/>
</dbReference>
<dbReference type="PIRSF" id="PIRSF006603">
    <property type="entry name" value="DinF"/>
    <property type="match status" value="1"/>
</dbReference>
<evidence type="ECO:0000256" key="11">
    <source>
        <dbReference type="ARBA" id="ARBA00023136"/>
    </source>
</evidence>
<evidence type="ECO:0000256" key="13">
    <source>
        <dbReference type="SAM" id="Phobius"/>
    </source>
</evidence>
<keyword evidence="7" id="KW-1003">Cell membrane</keyword>
<comment type="subcellular location">
    <subcellularLocation>
        <location evidence="2">Cell membrane</location>
        <topology evidence="2">Multi-pass membrane protein</topology>
    </subcellularLocation>
</comment>
<feature type="transmembrane region" description="Helical" evidence="13">
    <location>
        <begin position="164"/>
        <end position="187"/>
    </location>
</feature>
<dbReference type="InterPro" id="IPR048279">
    <property type="entry name" value="MdtK-like"/>
</dbReference>
<keyword evidence="5" id="KW-0813">Transport</keyword>
<feature type="transmembrane region" description="Helical" evidence="13">
    <location>
        <begin position="95"/>
        <end position="119"/>
    </location>
</feature>
<keyword evidence="8 13" id="KW-0812">Transmembrane</keyword>
<evidence type="ECO:0000256" key="4">
    <source>
        <dbReference type="ARBA" id="ARBA00020268"/>
    </source>
</evidence>
<evidence type="ECO:0000256" key="1">
    <source>
        <dbReference type="ARBA" id="ARBA00003408"/>
    </source>
</evidence>
<evidence type="ECO:0000313" key="15">
    <source>
        <dbReference type="Proteomes" id="UP000190657"/>
    </source>
</evidence>
<feature type="transmembrane region" description="Helical" evidence="13">
    <location>
        <begin position="61"/>
        <end position="83"/>
    </location>
</feature>
<keyword evidence="9 13" id="KW-1133">Transmembrane helix</keyword>
<dbReference type="EMBL" id="FUWW01000015">
    <property type="protein sequence ID" value="SJZ70008.1"/>
    <property type="molecule type" value="Genomic_DNA"/>
</dbReference>
<proteinExistence type="inferred from homology"/>
<evidence type="ECO:0000256" key="12">
    <source>
        <dbReference type="ARBA" id="ARBA00031636"/>
    </source>
</evidence>
<evidence type="ECO:0000256" key="10">
    <source>
        <dbReference type="ARBA" id="ARBA00023065"/>
    </source>
</evidence>
<dbReference type="InterPro" id="IPR002528">
    <property type="entry name" value="MATE_fam"/>
</dbReference>
<gene>
    <name evidence="14" type="ORF">SAMN02745114_01369</name>
</gene>
<comment type="function">
    <text evidence="1">Multidrug efflux pump.</text>
</comment>
<feature type="transmembrane region" description="Helical" evidence="13">
    <location>
        <begin position="12"/>
        <end position="33"/>
    </location>
</feature>
<feature type="transmembrane region" description="Helical" evidence="13">
    <location>
        <begin position="239"/>
        <end position="258"/>
    </location>
</feature>
<dbReference type="PANTHER" id="PTHR43298:SF2">
    <property type="entry name" value="FMN_FAD EXPORTER YEEO-RELATED"/>
    <property type="match status" value="1"/>
</dbReference>
<feature type="transmembrane region" description="Helical" evidence="13">
    <location>
        <begin position="317"/>
        <end position="340"/>
    </location>
</feature>
<comment type="similarity">
    <text evidence="3">Belongs to the multi antimicrobial extrusion (MATE) (TC 2.A.66.1) family.</text>
</comment>
<evidence type="ECO:0000256" key="6">
    <source>
        <dbReference type="ARBA" id="ARBA00022449"/>
    </source>
</evidence>
<evidence type="ECO:0000256" key="3">
    <source>
        <dbReference type="ARBA" id="ARBA00010199"/>
    </source>
</evidence>
<keyword evidence="11 13" id="KW-0472">Membrane</keyword>
<dbReference type="GO" id="GO:0015297">
    <property type="term" value="F:antiporter activity"/>
    <property type="evidence" value="ECO:0007669"/>
    <property type="project" value="UniProtKB-KW"/>
</dbReference>
<keyword evidence="10" id="KW-0406">Ion transport</keyword>
<evidence type="ECO:0000313" key="14">
    <source>
        <dbReference type="EMBL" id="SJZ70008.1"/>
    </source>
</evidence>
<sequence>MKSETFMKEKAVFPLIISMSLPMVISMCVNSLYNIFDSYFVAKISEDAMTALSLIFPVQNFINAFVIGFGIGINALIAFYLGAKDIKNANDIANQGFILSLIHGVVLTIGGIIIIHPFLKAFTSSESTIKLGIEYCQIVFLFTIINSLNLYFEKLFQSFGNMKITMIGLGVGCVTNILLDPVFIFGLSFVPKFGIKGAAIATGIGQFVTFLIYLIYYLKKPTNVKIDKSYFKLTTKTIKALYSIGIPAILNLALPSLLISSLNAILAVFSQVYVLVLGVYYKLQTFLYLTANGIVQGMRPILAYNYGAKEYKRVRKIFNYVLIMIAVIMAVGTVLCLTIPSNIISLFTSNAETVKVGATALRIISGGFVVSAVSVTCCGALEALNKGVQSLIISLCRYLVIIVPSAFILSKAVGAVGVWNAFWIAEALTAIISIIVYKRSVKLK</sequence>
<name>A0A1T4MTP8_9FIRM</name>
<dbReference type="InterPro" id="IPR050222">
    <property type="entry name" value="MATE_MdtK"/>
</dbReference>
<feature type="transmembrane region" description="Helical" evidence="13">
    <location>
        <begin position="131"/>
        <end position="152"/>
    </location>
</feature>
<evidence type="ECO:0000256" key="2">
    <source>
        <dbReference type="ARBA" id="ARBA00004651"/>
    </source>
</evidence>
<dbReference type="AlphaFoldDB" id="A0A1T4MTP8"/>
<feature type="transmembrane region" description="Helical" evidence="13">
    <location>
        <begin position="416"/>
        <end position="437"/>
    </location>
</feature>
<feature type="transmembrane region" description="Helical" evidence="13">
    <location>
        <begin position="360"/>
        <end position="384"/>
    </location>
</feature>
<keyword evidence="15" id="KW-1185">Reference proteome</keyword>
<organism evidence="14 15">
    <name type="scientific">Eubacterium coprostanoligenes</name>
    <dbReference type="NCBI Taxonomy" id="290054"/>
    <lineage>
        <taxon>Bacteria</taxon>
        <taxon>Bacillati</taxon>
        <taxon>Bacillota</taxon>
        <taxon>Clostridia</taxon>
        <taxon>Eubacteriales</taxon>
        <taxon>Eubacteriaceae</taxon>
        <taxon>Eubacterium</taxon>
    </lineage>
</organism>
<dbReference type="OrthoDB" id="9811110at2"/>
<dbReference type="Proteomes" id="UP000190657">
    <property type="component" value="Unassembled WGS sequence"/>
</dbReference>
<dbReference type="RefSeq" id="WP_078768834.1">
    <property type="nucleotide sequence ID" value="NZ_FUWW01000015.1"/>
</dbReference>
<evidence type="ECO:0000256" key="5">
    <source>
        <dbReference type="ARBA" id="ARBA00022448"/>
    </source>
</evidence>
<evidence type="ECO:0000256" key="7">
    <source>
        <dbReference type="ARBA" id="ARBA00022475"/>
    </source>
</evidence>
<dbReference type="STRING" id="290054.SAMN02745114_01369"/>
<reference evidence="14 15" key="1">
    <citation type="submission" date="2017-02" db="EMBL/GenBank/DDBJ databases">
        <authorList>
            <person name="Peterson S.W."/>
        </authorList>
    </citation>
    <scope>NUCLEOTIDE SEQUENCE [LARGE SCALE GENOMIC DNA]</scope>
    <source>
        <strain evidence="14 15">ATCC 51222</strain>
    </source>
</reference>
<accession>A0A1T4MTP8</accession>
<keyword evidence="6" id="KW-0050">Antiport</keyword>
<evidence type="ECO:0000256" key="9">
    <source>
        <dbReference type="ARBA" id="ARBA00022989"/>
    </source>
</evidence>
<protein>
    <recommendedName>
        <fullName evidence="4">Probable multidrug resistance protein NorM</fullName>
    </recommendedName>
    <alternativeName>
        <fullName evidence="12">Multidrug-efflux transporter</fullName>
    </alternativeName>
</protein>